<dbReference type="OrthoDB" id="9808428at2"/>
<dbReference type="STRING" id="1416801.SAMN05192553_105272"/>
<dbReference type="InterPro" id="IPR008538">
    <property type="entry name" value="Uma2"/>
</dbReference>
<gene>
    <name evidence="2" type="ORF">SAMN05192553_105272</name>
</gene>
<feature type="domain" description="Putative restriction endonuclease" evidence="1">
    <location>
        <begin position="22"/>
        <end position="193"/>
    </location>
</feature>
<dbReference type="Pfam" id="PF05685">
    <property type="entry name" value="Uma2"/>
    <property type="match status" value="1"/>
</dbReference>
<keyword evidence="2" id="KW-0378">Hydrolase</keyword>
<dbReference type="SUPFAM" id="SSF52980">
    <property type="entry name" value="Restriction endonuclease-like"/>
    <property type="match status" value="1"/>
</dbReference>
<evidence type="ECO:0000313" key="2">
    <source>
        <dbReference type="EMBL" id="SEJ58979.1"/>
    </source>
</evidence>
<sequence length="201" mass="23210">MEENRSNSVNEPAAEYGPYSYADYLRWDLEEMVEIIKGRYFKMNAAPKRLHQKISLHIATELYQFLKGKPCEVYEAPFDVRLPVKSLKNEEIFTVVQPDICVICDPKKLDEAGCLGAPELIIEILSPGNNKKELQYKYEVYEESGVKEYWIIHPNEQTMLVYTLKADKYVPSRLFTSGDSVKSACIEGFVLDLESLFMEME</sequence>
<dbReference type="RefSeq" id="WP_092176783.1">
    <property type="nucleotide sequence ID" value="NZ_FNZH01000005.1"/>
</dbReference>
<evidence type="ECO:0000313" key="3">
    <source>
        <dbReference type="Proteomes" id="UP000199403"/>
    </source>
</evidence>
<proteinExistence type="predicted"/>
<dbReference type="Gene3D" id="3.90.1570.10">
    <property type="entry name" value="tt1808, chain A"/>
    <property type="match status" value="1"/>
</dbReference>
<reference evidence="3" key="1">
    <citation type="submission" date="2016-10" db="EMBL/GenBank/DDBJ databases">
        <authorList>
            <person name="Varghese N."/>
            <person name="Submissions S."/>
        </authorList>
    </citation>
    <scope>NUCLEOTIDE SEQUENCE [LARGE SCALE GENOMIC DNA]</scope>
    <source>
        <strain evidence="3">IBRC-M 10761</strain>
    </source>
</reference>
<protein>
    <submittedName>
        <fullName evidence="2">Endonuclease, Uma2 family (Restriction endonuclease fold)</fullName>
    </submittedName>
</protein>
<evidence type="ECO:0000259" key="1">
    <source>
        <dbReference type="Pfam" id="PF05685"/>
    </source>
</evidence>
<keyword evidence="3" id="KW-1185">Reference proteome</keyword>
<accession>A0A1H6ZZW4</accession>
<dbReference type="EMBL" id="FNZH01000005">
    <property type="protein sequence ID" value="SEJ58979.1"/>
    <property type="molecule type" value="Genomic_DNA"/>
</dbReference>
<dbReference type="PANTHER" id="PTHR36558">
    <property type="entry name" value="GLR1098 PROTEIN"/>
    <property type="match status" value="1"/>
</dbReference>
<dbReference type="PANTHER" id="PTHR36558:SF1">
    <property type="entry name" value="RESTRICTION ENDONUCLEASE DOMAIN-CONTAINING PROTEIN-RELATED"/>
    <property type="match status" value="1"/>
</dbReference>
<organism evidence="2 3">
    <name type="scientific">Cyclobacterium xiamenense</name>
    <dbReference type="NCBI Taxonomy" id="1297121"/>
    <lineage>
        <taxon>Bacteria</taxon>
        <taxon>Pseudomonadati</taxon>
        <taxon>Bacteroidota</taxon>
        <taxon>Cytophagia</taxon>
        <taxon>Cytophagales</taxon>
        <taxon>Cyclobacteriaceae</taxon>
        <taxon>Cyclobacterium</taxon>
    </lineage>
</organism>
<keyword evidence="2" id="KW-0255">Endonuclease</keyword>
<dbReference type="Proteomes" id="UP000199403">
    <property type="component" value="Unassembled WGS sequence"/>
</dbReference>
<name>A0A1H6ZZW4_9BACT</name>
<dbReference type="GO" id="GO:0004519">
    <property type="term" value="F:endonuclease activity"/>
    <property type="evidence" value="ECO:0007669"/>
    <property type="project" value="UniProtKB-KW"/>
</dbReference>
<dbReference type="InterPro" id="IPR012296">
    <property type="entry name" value="Nuclease_put_TT1808"/>
</dbReference>
<keyword evidence="2" id="KW-0540">Nuclease</keyword>
<dbReference type="AlphaFoldDB" id="A0A1H6ZZW4"/>
<dbReference type="InterPro" id="IPR011335">
    <property type="entry name" value="Restrct_endonuc-II-like"/>
</dbReference>
<dbReference type="CDD" id="cd06260">
    <property type="entry name" value="DUF820-like"/>
    <property type="match status" value="1"/>
</dbReference>